<keyword evidence="6" id="KW-0418">Kinase</keyword>
<dbReference type="PANTHER" id="PTHR32309:SF13">
    <property type="entry name" value="FERRIC ENTEROBACTIN TRANSPORT PROTEIN FEPE"/>
    <property type="match status" value="1"/>
</dbReference>
<comment type="catalytic activity">
    <reaction evidence="11">
        <text>L-tyrosyl-[protein] + ATP = O-phospho-L-tyrosyl-[protein] + ADP + H(+)</text>
        <dbReference type="Rhea" id="RHEA:10596"/>
        <dbReference type="Rhea" id="RHEA-COMP:10136"/>
        <dbReference type="Rhea" id="RHEA-COMP:20101"/>
        <dbReference type="ChEBI" id="CHEBI:15378"/>
        <dbReference type="ChEBI" id="CHEBI:30616"/>
        <dbReference type="ChEBI" id="CHEBI:46858"/>
        <dbReference type="ChEBI" id="CHEBI:61978"/>
        <dbReference type="ChEBI" id="CHEBI:456216"/>
        <dbReference type="EC" id="2.7.10.2"/>
    </reaction>
</comment>
<keyword evidence="4" id="KW-0808">Transferase</keyword>
<evidence type="ECO:0000256" key="7">
    <source>
        <dbReference type="ARBA" id="ARBA00022840"/>
    </source>
</evidence>
<dbReference type="GO" id="GO:0005524">
    <property type="term" value="F:ATP binding"/>
    <property type="evidence" value="ECO:0007669"/>
    <property type="project" value="UniProtKB-KW"/>
</dbReference>
<sequence length="231" mass="25667">MFKRHEKIDNSRSLITNLNPKSPISEQYRTIRTTLDFKLSDQNLTSFLVTSSEAGVGKSTTIANLAITFAQQGKKVLLVDADLRKPSVHTTFKINNRIGLTNVLTHQIKANEAFQKTDFCKDLTVISSGPIPPNPAELLSSAGMKKFITEMSQEYEVILFDTPPLNAVTDAQIISRLVGGVVLVARAYQTRKDNLIKAKKLLEQINANILGVVIHGIETTDTSYYYYYGAE</sequence>
<name>A0A2A5RPS0_9LACT</name>
<dbReference type="EC" id="2.7.10.2" evidence="3"/>
<dbReference type="Gene3D" id="3.40.50.300">
    <property type="entry name" value="P-loop containing nucleotide triphosphate hydrolases"/>
    <property type="match status" value="1"/>
</dbReference>
<protein>
    <recommendedName>
        <fullName evidence="3">non-specific protein-tyrosine kinase</fullName>
        <ecNumber evidence="3">2.7.10.2</ecNumber>
    </recommendedName>
</protein>
<dbReference type="AlphaFoldDB" id="A0A2A5RPS0"/>
<dbReference type="InterPro" id="IPR027417">
    <property type="entry name" value="P-loop_NTPase"/>
</dbReference>
<accession>A0A2A5RPS0</accession>
<keyword evidence="7" id="KW-0067">ATP-binding</keyword>
<evidence type="ECO:0000256" key="8">
    <source>
        <dbReference type="ARBA" id="ARBA00022903"/>
    </source>
</evidence>
<evidence type="ECO:0000256" key="3">
    <source>
        <dbReference type="ARBA" id="ARBA00011903"/>
    </source>
</evidence>
<evidence type="ECO:0000256" key="10">
    <source>
        <dbReference type="ARBA" id="ARBA00023169"/>
    </source>
</evidence>
<evidence type="ECO:0000256" key="5">
    <source>
        <dbReference type="ARBA" id="ARBA00022741"/>
    </source>
</evidence>
<dbReference type="InterPro" id="IPR033756">
    <property type="entry name" value="YlxH/NBP35"/>
</dbReference>
<proteinExistence type="inferred from homology"/>
<dbReference type="STRING" id="1291764.GCA_001311235_00321"/>
<comment type="caution">
    <text evidence="12">The sequence shown here is derived from an EMBL/GenBank/DDBJ whole genome shotgun (WGS) entry which is preliminary data.</text>
</comment>
<dbReference type="FunFam" id="3.40.50.300:FF:000527">
    <property type="entry name" value="Tyrosine-protein kinase etk"/>
    <property type="match status" value="1"/>
</dbReference>
<gene>
    <name evidence="12" type="ORF">RT41_GL000186</name>
</gene>
<dbReference type="Proteomes" id="UP000218181">
    <property type="component" value="Unassembled WGS sequence"/>
</dbReference>
<evidence type="ECO:0000256" key="4">
    <source>
        <dbReference type="ARBA" id="ARBA00022679"/>
    </source>
</evidence>
<dbReference type="PANTHER" id="PTHR32309">
    <property type="entry name" value="TYROSINE-PROTEIN KINASE"/>
    <property type="match status" value="1"/>
</dbReference>
<dbReference type="InterPro" id="IPR005702">
    <property type="entry name" value="Wzc-like_C"/>
</dbReference>
<dbReference type="SUPFAM" id="SSF52540">
    <property type="entry name" value="P-loop containing nucleoside triphosphate hydrolases"/>
    <property type="match status" value="1"/>
</dbReference>
<comment type="similarity">
    <text evidence="2">Belongs to the CpsD/CapB family.</text>
</comment>
<evidence type="ECO:0000256" key="9">
    <source>
        <dbReference type="ARBA" id="ARBA00023137"/>
    </source>
</evidence>
<dbReference type="NCBIfam" id="TIGR01007">
    <property type="entry name" value="eps_fam"/>
    <property type="match status" value="1"/>
</dbReference>
<dbReference type="EMBL" id="JXJU01000001">
    <property type="protein sequence ID" value="PCS01422.1"/>
    <property type="molecule type" value="Genomic_DNA"/>
</dbReference>
<dbReference type="CDD" id="cd05387">
    <property type="entry name" value="BY-kinase"/>
    <property type="match status" value="1"/>
</dbReference>
<evidence type="ECO:0000256" key="6">
    <source>
        <dbReference type="ARBA" id="ARBA00022777"/>
    </source>
</evidence>
<organism evidence="12 13">
    <name type="scientific">Lactococcus fujiensis JCM 16395</name>
    <dbReference type="NCBI Taxonomy" id="1291764"/>
    <lineage>
        <taxon>Bacteria</taxon>
        <taxon>Bacillati</taxon>
        <taxon>Bacillota</taxon>
        <taxon>Bacilli</taxon>
        <taxon>Lactobacillales</taxon>
        <taxon>Streptococcaceae</taxon>
        <taxon>Lactococcus</taxon>
    </lineage>
</organism>
<reference evidence="12 13" key="1">
    <citation type="submission" date="2014-12" db="EMBL/GenBank/DDBJ databases">
        <title>Draft genome sequences of 10 type strains of Lactococcus.</title>
        <authorList>
            <person name="Sun Z."/>
            <person name="Zhong Z."/>
            <person name="Liu W."/>
            <person name="Zhang W."/>
            <person name="Zhang H."/>
        </authorList>
    </citation>
    <scope>NUCLEOTIDE SEQUENCE [LARGE SCALE GENOMIC DNA]</scope>
    <source>
        <strain evidence="12 13">JCM 16395</strain>
    </source>
</reference>
<keyword evidence="9" id="KW-0829">Tyrosine-protein kinase</keyword>
<dbReference type="OrthoDB" id="9794577at2"/>
<dbReference type="GO" id="GO:0042802">
    <property type="term" value="F:identical protein binding"/>
    <property type="evidence" value="ECO:0007669"/>
    <property type="project" value="UniProtKB-ARBA"/>
</dbReference>
<dbReference type="GO" id="GO:0000271">
    <property type="term" value="P:polysaccharide biosynthetic process"/>
    <property type="evidence" value="ECO:0007669"/>
    <property type="project" value="UniProtKB-KW"/>
</dbReference>
<evidence type="ECO:0000313" key="13">
    <source>
        <dbReference type="Proteomes" id="UP000218181"/>
    </source>
</evidence>
<evidence type="ECO:0000256" key="1">
    <source>
        <dbReference type="ARBA" id="ARBA00005132"/>
    </source>
</evidence>
<dbReference type="RefSeq" id="WP_096816887.1">
    <property type="nucleotide sequence ID" value="NZ_JXJU01000001.1"/>
</dbReference>
<evidence type="ECO:0000256" key="11">
    <source>
        <dbReference type="ARBA" id="ARBA00051245"/>
    </source>
</evidence>
<dbReference type="InterPro" id="IPR050445">
    <property type="entry name" value="Bact_polysacc_biosynth/exp"/>
</dbReference>
<evidence type="ECO:0000256" key="2">
    <source>
        <dbReference type="ARBA" id="ARBA00007316"/>
    </source>
</evidence>
<keyword evidence="13" id="KW-1185">Reference proteome</keyword>
<dbReference type="Pfam" id="PF10609">
    <property type="entry name" value="ParA"/>
    <property type="match status" value="1"/>
</dbReference>
<keyword evidence="5" id="KW-0547">Nucleotide-binding</keyword>
<dbReference type="GO" id="GO:0005886">
    <property type="term" value="C:plasma membrane"/>
    <property type="evidence" value="ECO:0007669"/>
    <property type="project" value="TreeGrafter"/>
</dbReference>
<keyword evidence="10" id="KW-0270">Exopolysaccharide synthesis</keyword>
<evidence type="ECO:0000313" key="12">
    <source>
        <dbReference type="EMBL" id="PCS01422.1"/>
    </source>
</evidence>
<comment type="pathway">
    <text evidence="1">Capsule biogenesis; capsule polysaccharide biosynthesis.</text>
</comment>
<dbReference type="GO" id="GO:0004715">
    <property type="term" value="F:non-membrane spanning protein tyrosine kinase activity"/>
    <property type="evidence" value="ECO:0007669"/>
    <property type="project" value="UniProtKB-EC"/>
</dbReference>
<keyword evidence="8" id="KW-0972">Capsule biogenesis/degradation</keyword>